<dbReference type="EMBL" id="CAMGYJ010000011">
    <property type="protein sequence ID" value="CAI0556990.1"/>
    <property type="molecule type" value="Genomic_DNA"/>
</dbReference>
<dbReference type="Gene3D" id="3.40.50.1820">
    <property type="entry name" value="alpha/beta hydrolase"/>
    <property type="match status" value="1"/>
</dbReference>
<organism evidence="3 4">
    <name type="scientific">Linum tenue</name>
    <dbReference type="NCBI Taxonomy" id="586396"/>
    <lineage>
        <taxon>Eukaryota</taxon>
        <taxon>Viridiplantae</taxon>
        <taxon>Streptophyta</taxon>
        <taxon>Embryophyta</taxon>
        <taxon>Tracheophyta</taxon>
        <taxon>Spermatophyta</taxon>
        <taxon>Magnoliopsida</taxon>
        <taxon>eudicotyledons</taxon>
        <taxon>Gunneridae</taxon>
        <taxon>Pentapetalae</taxon>
        <taxon>rosids</taxon>
        <taxon>fabids</taxon>
        <taxon>Malpighiales</taxon>
        <taxon>Linaceae</taxon>
        <taxon>Linum</taxon>
    </lineage>
</organism>
<comment type="caution">
    <text evidence="3">The sequence shown here is derived from an EMBL/GenBank/DDBJ whole genome shotgun (WGS) entry which is preliminary data.</text>
</comment>
<sequence>MASESEIAFDFPRHFTVYKDGRIEKPWTPTQFFVPPGLDPATGVESKDVVISSETAVKARLFLPQIAAASAAQINKLPLIIHFHGGAFCLYSPFISPITTFLSQLSAAAAAIVLSVDYRLAPAHMLPAAYDDCLAALEWAALHADGNGPDPWLNNHADLGRVVLLGESAGANLAHYVAVQAGAKGLAGPGVDLTRMVLVHPYFGNEVPDPYYQYMSPGSCGTKGDPRFHPGSDPDLGKMEVEEVMVCVAEKDELRERGVSYFETMRDGGGYGGVLEWYETRGEGHCFHLFKSGSEEAGVLMEKIVGFVKQGLKE</sequence>
<evidence type="ECO:0000313" key="3">
    <source>
        <dbReference type="EMBL" id="CAI0556990.1"/>
    </source>
</evidence>
<reference evidence="3" key="1">
    <citation type="submission" date="2022-08" db="EMBL/GenBank/DDBJ databases">
        <authorList>
            <person name="Gutierrez-Valencia J."/>
        </authorList>
    </citation>
    <scope>NUCLEOTIDE SEQUENCE</scope>
</reference>
<dbReference type="GO" id="GO:0016787">
    <property type="term" value="F:hydrolase activity"/>
    <property type="evidence" value="ECO:0007669"/>
    <property type="project" value="InterPro"/>
</dbReference>
<feature type="domain" description="Alpha/beta hydrolase fold-3" evidence="2">
    <location>
        <begin position="80"/>
        <end position="288"/>
    </location>
</feature>
<gene>
    <name evidence="3" type="ORF">LITE_LOCUS48174</name>
</gene>
<dbReference type="PANTHER" id="PTHR23024">
    <property type="entry name" value="ARYLACETAMIDE DEACETYLASE"/>
    <property type="match status" value="1"/>
</dbReference>
<dbReference type="InterPro" id="IPR029058">
    <property type="entry name" value="AB_hydrolase_fold"/>
</dbReference>
<evidence type="ECO:0000313" key="4">
    <source>
        <dbReference type="Proteomes" id="UP001154282"/>
    </source>
</evidence>
<dbReference type="AlphaFoldDB" id="A0AAV0RH77"/>
<evidence type="ECO:0000259" key="2">
    <source>
        <dbReference type="Pfam" id="PF07859"/>
    </source>
</evidence>
<name>A0AAV0RH77_9ROSI</name>
<protein>
    <recommendedName>
        <fullName evidence="2">Alpha/beta hydrolase fold-3 domain-containing protein</fullName>
    </recommendedName>
</protein>
<keyword evidence="4" id="KW-1185">Reference proteome</keyword>
<dbReference type="SUPFAM" id="SSF53474">
    <property type="entry name" value="alpha/beta-Hydrolases"/>
    <property type="match status" value="1"/>
</dbReference>
<dbReference type="InterPro" id="IPR013094">
    <property type="entry name" value="AB_hydrolase_3"/>
</dbReference>
<accession>A0AAV0RH77</accession>
<dbReference type="InterPro" id="IPR050466">
    <property type="entry name" value="Carboxylest/Gibb_receptor"/>
</dbReference>
<dbReference type="Pfam" id="PF07859">
    <property type="entry name" value="Abhydrolase_3"/>
    <property type="match status" value="1"/>
</dbReference>
<proteinExistence type="inferred from homology"/>
<dbReference type="Proteomes" id="UP001154282">
    <property type="component" value="Unassembled WGS sequence"/>
</dbReference>
<dbReference type="PANTHER" id="PTHR23024:SF408">
    <property type="entry name" value="ALPHA_BETA HYDROLASE FOLD-3 DOMAIN-CONTAINING PROTEIN"/>
    <property type="match status" value="1"/>
</dbReference>
<evidence type="ECO:0000256" key="1">
    <source>
        <dbReference type="ARBA" id="ARBA00010515"/>
    </source>
</evidence>
<comment type="similarity">
    <text evidence="1">Belongs to the 'GDXG' lipolytic enzyme family.</text>
</comment>